<reference evidence="3" key="1">
    <citation type="submission" date="2021-01" db="EMBL/GenBank/DDBJ databases">
        <title>A chromosome-scale assembly of European eel, Anguilla anguilla.</title>
        <authorList>
            <person name="Henkel C."/>
            <person name="Jong-Raadsen S.A."/>
            <person name="Dufour S."/>
            <person name="Weltzien F.-A."/>
            <person name="Palstra A.P."/>
            <person name="Pelster B."/>
            <person name="Spaink H.P."/>
            <person name="Van Den Thillart G.E."/>
            <person name="Jansen H."/>
            <person name="Zahm M."/>
            <person name="Klopp C."/>
            <person name="Cedric C."/>
            <person name="Louis A."/>
            <person name="Berthelot C."/>
            <person name="Parey E."/>
            <person name="Roest Crollius H."/>
            <person name="Montfort J."/>
            <person name="Robinson-Rechavi M."/>
            <person name="Bucao C."/>
            <person name="Bouchez O."/>
            <person name="Gislard M."/>
            <person name="Lluch J."/>
            <person name="Milhes M."/>
            <person name="Lampietro C."/>
            <person name="Lopez Roques C."/>
            <person name="Donnadieu C."/>
            <person name="Braasch I."/>
            <person name="Desvignes T."/>
            <person name="Postlethwait J."/>
            <person name="Bobe J."/>
            <person name="Guiguen Y."/>
            <person name="Dirks R."/>
        </authorList>
    </citation>
    <scope>NUCLEOTIDE SEQUENCE</scope>
    <source>
        <strain evidence="3">Tag_6206</strain>
        <tissue evidence="3">Liver</tissue>
    </source>
</reference>
<evidence type="ECO:0000256" key="2">
    <source>
        <dbReference type="SAM" id="Phobius"/>
    </source>
</evidence>
<keyword evidence="4" id="KW-1185">Reference proteome</keyword>
<feature type="coiled-coil region" evidence="1">
    <location>
        <begin position="115"/>
        <end position="142"/>
    </location>
</feature>
<proteinExistence type="predicted"/>
<feature type="coiled-coil region" evidence="1">
    <location>
        <begin position="192"/>
        <end position="233"/>
    </location>
</feature>
<organism evidence="3 4">
    <name type="scientific">Anguilla anguilla</name>
    <name type="common">European freshwater eel</name>
    <name type="synonym">Muraena anguilla</name>
    <dbReference type="NCBI Taxonomy" id="7936"/>
    <lineage>
        <taxon>Eukaryota</taxon>
        <taxon>Metazoa</taxon>
        <taxon>Chordata</taxon>
        <taxon>Craniata</taxon>
        <taxon>Vertebrata</taxon>
        <taxon>Euteleostomi</taxon>
        <taxon>Actinopterygii</taxon>
        <taxon>Neopterygii</taxon>
        <taxon>Teleostei</taxon>
        <taxon>Anguilliformes</taxon>
        <taxon>Anguillidae</taxon>
        <taxon>Anguilla</taxon>
    </lineage>
</organism>
<comment type="caution">
    <text evidence="3">The sequence shown here is derived from an EMBL/GenBank/DDBJ whole genome shotgun (WGS) entry which is preliminary data.</text>
</comment>
<keyword evidence="2" id="KW-0472">Membrane</keyword>
<evidence type="ECO:0000256" key="1">
    <source>
        <dbReference type="SAM" id="Coils"/>
    </source>
</evidence>
<evidence type="ECO:0000313" key="3">
    <source>
        <dbReference type="EMBL" id="KAG5846171.1"/>
    </source>
</evidence>
<dbReference type="AlphaFoldDB" id="A0A9D3MDM1"/>
<accession>A0A9D3MDM1</accession>
<dbReference type="Proteomes" id="UP001044222">
    <property type="component" value="Chromosome 7"/>
</dbReference>
<dbReference type="EMBL" id="JAFIRN010000007">
    <property type="protein sequence ID" value="KAG5846171.1"/>
    <property type="molecule type" value="Genomic_DNA"/>
</dbReference>
<keyword evidence="1" id="KW-0175">Coiled coil</keyword>
<sequence length="331" mass="37836">MSYAQLQGPEFIRTVIPHLRNGIENFKALADILLEYDESKNQAIQQVIRKGKASLDQADAAASAELSKVNEYTESLTAQKRQLSYEQSYKQTDLENLKSESQYIADCLESNRQALDTAQWSLNSARDTLDELERKQRESQTVRDVGIGIMFIPIIGTIAGAIMVAVSQEELNRAQWAASEAWQEVENCEWAVYNYSSRLEEMKRRRKEKKEEMEECRRAIRQIERSLAQVSEQRNGMLRVQEKIRIAVNALGTLAGRAAVARTLTERVICLPPIVNVLGEIVKLTLQLYENRKCEIFRDPQVRAAIQSLQDIYKKVSAIDGQNTLEELQFY</sequence>
<gene>
    <name evidence="3" type="ORF">ANANG_G00146980</name>
</gene>
<protein>
    <submittedName>
        <fullName evidence="3">Uncharacterized protein</fullName>
    </submittedName>
</protein>
<feature type="transmembrane region" description="Helical" evidence="2">
    <location>
        <begin position="145"/>
        <end position="166"/>
    </location>
</feature>
<name>A0A9D3MDM1_ANGAN</name>
<evidence type="ECO:0000313" key="4">
    <source>
        <dbReference type="Proteomes" id="UP001044222"/>
    </source>
</evidence>
<keyword evidence="2" id="KW-0812">Transmembrane</keyword>
<keyword evidence="2" id="KW-1133">Transmembrane helix</keyword>